<dbReference type="Proteomes" id="UP000707451">
    <property type="component" value="Unassembled WGS sequence"/>
</dbReference>
<evidence type="ECO:0000256" key="2">
    <source>
        <dbReference type="SAM" id="Phobius"/>
    </source>
</evidence>
<feature type="compositionally biased region" description="Basic and acidic residues" evidence="1">
    <location>
        <begin position="812"/>
        <end position="823"/>
    </location>
</feature>
<feature type="compositionally biased region" description="Polar residues" evidence="1">
    <location>
        <begin position="942"/>
        <end position="973"/>
    </location>
</feature>
<feature type="region of interest" description="Disordered" evidence="1">
    <location>
        <begin position="812"/>
        <end position="899"/>
    </location>
</feature>
<protein>
    <submittedName>
        <fullName evidence="3">Uncharacterized protein</fullName>
    </submittedName>
</protein>
<feature type="region of interest" description="Disordered" evidence="1">
    <location>
        <begin position="942"/>
        <end position="992"/>
    </location>
</feature>
<feature type="compositionally biased region" description="Polar residues" evidence="1">
    <location>
        <begin position="357"/>
        <end position="367"/>
    </location>
</feature>
<feature type="region of interest" description="Disordered" evidence="1">
    <location>
        <begin position="1"/>
        <end position="47"/>
    </location>
</feature>
<feature type="region of interest" description="Disordered" evidence="1">
    <location>
        <begin position="1311"/>
        <end position="1334"/>
    </location>
</feature>
<feature type="region of interest" description="Disordered" evidence="1">
    <location>
        <begin position="407"/>
        <end position="438"/>
    </location>
</feature>
<feature type="compositionally biased region" description="Basic and acidic residues" evidence="1">
    <location>
        <begin position="848"/>
        <end position="859"/>
    </location>
</feature>
<proteinExistence type="predicted"/>
<feature type="compositionally biased region" description="Basic residues" evidence="1">
    <location>
        <begin position="514"/>
        <end position="527"/>
    </location>
</feature>
<feature type="compositionally biased region" description="Polar residues" evidence="1">
    <location>
        <begin position="184"/>
        <end position="194"/>
    </location>
</feature>
<dbReference type="EMBL" id="JAHRHY010000006">
    <property type="protein sequence ID" value="KAG9068764.1"/>
    <property type="molecule type" value="Genomic_DNA"/>
</dbReference>
<organism evidence="3 4">
    <name type="scientific">Linnemannia hyalina</name>
    <dbReference type="NCBI Taxonomy" id="64524"/>
    <lineage>
        <taxon>Eukaryota</taxon>
        <taxon>Fungi</taxon>
        <taxon>Fungi incertae sedis</taxon>
        <taxon>Mucoromycota</taxon>
        <taxon>Mortierellomycotina</taxon>
        <taxon>Mortierellomycetes</taxon>
        <taxon>Mortierellales</taxon>
        <taxon>Mortierellaceae</taxon>
        <taxon>Linnemannia</taxon>
    </lineage>
</organism>
<evidence type="ECO:0000256" key="1">
    <source>
        <dbReference type="SAM" id="MobiDB-lite"/>
    </source>
</evidence>
<feature type="region of interest" description="Disordered" evidence="1">
    <location>
        <begin position="509"/>
        <end position="544"/>
    </location>
</feature>
<feature type="compositionally biased region" description="Pro residues" evidence="1">
    <location>
        <begin position="1325"/>
        <end position="1334"/>
    </location>
</feature>
<feature type="region of interest" description="Disordered" evidence="1">
    <location>
        <begin position="170"/>
        <end position="210"/>
    </location>
</feature>
<gene>
    <name evidence="3" type="ORF">KI688_011049</name>
</gene>
<feature type="compositionally biased region" description="Low complexity" evidence="1">
    <location>
        <begin position="170"/>
        <end position="179"/>
    </location>
</feature>
<feature type="compositionally biased region" description="Low complexity" evidence="1">
    <location>
        <begin position="368"/>
        <end position="379"/>
    </location>
</feature>
<evidence type="ECO:0000313" key="4">
    <source>
        <dbReference type="Proteomes" id="UP000707451"/>
    </source>
</evidence>
<feature type="region of interest" description="Disordered" evidence="1">
    <location>
        <begin position="693"/>
        <end position="718"/>
    </location>
</feature>
<keyword evidence="2" id="KW-0472">Membrane</keyword>
<feature type="compositionally biased region" description="Polar residues" evidence="1">
    <location>
        <begin position="1"/>
        <end position="18"/>
    </location>
</feature>
<feature type="compositionally biased region" description="Low complexity" evidence="1">
    <location>
        <begin position="19"/>
        <end position="33"/>
    </location>
</feature>
<feature type="region of interest" description="Disordered" evidence="1">
    <location>
        <begin position="103"/>
        <end position="137"/>
    </location>
</feature>
<comment type="caution">
    <text evidence="3">The sequence shown here is derived from an EMBL/GenBank/DDBJ whole genome shotgun (WGS) entry which is preliminary data.</text>
</comment>
<feature type="compositionally biased region" description="Basic and acidic residues" evidence="1">
    <location>
        <begin position="1313"/>
        <end position="1324"/>
    </location>
</feature>
<feature type="compositionally biased region" description="Basic residues" evidence="1">
    <location>
        <begin position="304"/>
        <end position="313"/>
    </location>
</feature>
<keyword evidence="4" id="KW-1185">Reference proteome</keyword>
<feature type="compositionally biased region" description="Low complexity" evidence="1">
    <location>
        <begin position="420"/>
        <end position="431"/>
    </location>
</feature>
<dbReference type="OrthoDB" id="2413627at2759"/>
<feature type="compositionally biased region" description="Gly residues" evidence="1">
    <location>
        <begin position="285"/>
        <end position="299"/>
    </location>
</feature>
<keyword evidence="2" id="KW-0812">Transmembrane</keyword>
<reference evidence="3" key="1">
    <citation type="submission" date="2021-06" db="EMBL/GenBank/DDBJ databases">
        <title>Genome Sequence of Mortierella hyaline Strain SCG-10, a Cold-Adapted, Nitrate-Reducing Fungus Isolated from Soil in Minnesota, USA.</title>
        <authorList>
            <person name="Aldossari N."/>
        </authorList>
    </citation>
    <scope>NUCLEOTIDE SEQUENCE</scope>
    <source>
        <strain evidence="3">SCG-10</strain>
    </source>
</reference>
<sequence length="1334" mass="144225">MSVSGYNSHPTTTPSNSFPGATAPVTKTTTPTPGQQPPQPGRPATSFRINTNNNDLAIKNAIAGGLLSSPTGMPPATYISKFMTSSAPKINSNPFVNTNPFINPSSSGNSAGGGSNINKTHLVRRSSKRKSIGGVSSRVGVGPGINPTSALTAQIAAAAAAATAKGTNANNANNRVKATGGDSGETNDSNTGSGTVSGKGRGSGFKTPDLRPYYPSFGSMGLIPSPATSQRSLSYGGPSTTVAAETGTMGDNQNIVQDPPEPGQHGYHPVYGLRRSNSVGKSSGAAGGSGASGSGGGKTGFATRFRKLRHRRGSRDSTKKGPFNNAGLPPRMAFSMSPSKPLPLFLDPTLPPPPPIRTNSSVSLNRDSPTATGSTTPTTANIAYSIPFGYGGMGVAPLSVVTKNSGVGLSSSSGAGGQSTGASTPTTGQTPRESSSTARFRKMIKRNVGLSTPTAATHNFAPGYGGATASTNSSPIVGATGSLLAPNGGSKVTSMSTGAIVDLVSGDDQPSKFRVSRMKRRKKKLTKKALNDGGSPLSDEDDIPLSMRVPNLKEQQLAPSSRHHRFMPHLHSHHHHRHRQLYSQLSGQRQGQGERTNQPIVFQVASQALREARESNQDPNVLLAELEPLPAKSVEAITGLSGDTPLNATLLPSAASTMQSTTSAATANLMMFPLIPMMASIIPSSSMGSGTGSINSSMFISTQQEKQQQQTSPRGNMTSLSMTFASQAQYSPRRPLQVAGAHPLSERNFLFKSYQNSKFQGHYAFRIRGDQLEFGKLPVAYEQACAQYFREVDVSFRLLEKKAKDWRDQRKEALAKREKMQERYRRRPVRSEPGPPAYRSRQTSLDQLKQEQPKEKILRDTPSSLAEYDSTIGSSGVPSRSNSRAGTRSRSSSVSRIETGSCSSLQLSFGMTKDDPNQPQLVHADSIRRILLDRHPLFSSENVLTQSPTNSVNNSQEDLGQFPDTATATANNSKQDHRSNSASGGGRARGYSEPAHPDELLLLLDDEVDNINNPPIVSGAYYNELDDLLIQDVEHYRNLPAWRQRELREQQERQWAVDDDYWQKVECEHSTEVRAAQYGLELCLLELIKPVDYEPFDSIHQIEILNENRDAALFSIANASRTNVMWLESPSLKLKYEFFNWIAISLMDHGEPDLQEEARQDNNELDINSKEEQRCRGKTLSTTLIRAIESDEVQSALHPSPVTGLTLAETVDGKIKDVNERIVVCARIMGAARFNLNRLKYEIELEQRSIRLFRQYKIAIAIVTVLILLFFWYLYNCRHTAASAAATAAQEAAKATKAGHGFTHWSPFSLFASRDEPQHPDLPHSHPPPPRPMS</sequence>
<keyword evidence="2" id="KW-1133">Transmembrane helix</keyword>
<accession>A0A9P7XWI0</accession>
<feature type="compositionally biased region" description="Polar residues" evidence="1">
    <location>
        <begin position="871"/>
        <end position="899"/>
    </location>
</feature>
<feature type="region of interest" description="Disordered" evidence="1">
    <location>
        <begin position="250"/>
        <end position="379"/>
    </location>
</feature>
<feature type="compositionally biased region" description="Basic residues" evidence="1">
    <location>
        <begin position="121"/>
        <end position="131"/>
    </location>
</feature>
<name>A0A9P7XWI0_9FUNG</name>
<evidence type="ECO:0000313" key="3">
    <source>
        <dbReference type="EMBL" id="KAG9068764.1"/>
    </source>
</evidence>
<feature type="compositionally biased region" description="Low complexity" evidence="1">
    <location>
        <begin position="693"/>
        <end position="710"/>
    </location>
</feature>
<feature type="transmembrane region" description="Helical" evidence="2">
    <location>
        <begin position="1256"/>
        <end position="1275"/>
    </location>
</feature>